<dbReference type="Proteomes" id="UP000054359">
    <property type="component" value="Unassembled WGS sequence"/>
</dbReference>
<dbReference type="AlphaFoldDB" id="A0A087U2Z3"/>
<sequence length="84" mass="9661">QSEVRKGIERLREKDGQHHQHSLITQSLTYLSKGRSSVQSLHTVPEKKENWKNGDLPLTLQNAPNEKDDWAMSADRQLLNESLL</sequence>
<accession>A0A087U2Z3</accession>
<evidence type="ECO:0000256" key="1">
    <source>
        <dbReference type="SAM" id="MobiDB-lite"/>
    </source>
</evidence>
<proteinExistence type="predicted"/>
<feature type="region of interest" description="Disordered" evidence="1">
    <location>
        <begin position="1"/>
        <end position="22"/>
    </location>
</feature>
<keyword evidence="3" id="KW-1185">Reference proteome</keyword>
<name>A0A087U2Z3_STEMI</name>
<evidence type="ECO:0000313" key="2">
    <source>
        <dbReference type="EMBL" id="KFM71732.1"/>
    </source>
</evidence>
<reference evidence="2 3" key="1">
    <citation type="submission" date="2013-11" db="EMBL/GenBank/DDBJ databases">
        <title>Genome sequencing of Stegodyphus mimosarum.</title>
        <authorList>
            <person name="Bechsgaard J."/>
        </authorList>
    </citation>
    <scope>NUCLEOTIDE SEQUENCE [LARGE SCALE GENOMIC DNA]</scope>
</reference>
<feature type="non-terminal residue" evidence="2">
    <location>
        <position position="1"/>
    </location>
</feature>
<gene>
    <name evidence="2" type="ORF">X975_06851</name>
</gene>
<organism evidence="2 3">
    <name type="scientific">Stegodyphus mimosarum</name>
    <name type="common">African social velvet spider</name>
    <dbReference type="NCBI Taxonomy" id="407821"/>
    <lineage>
        <taxon>Eukaryota</taxon>
        <taxon>Metazoa</taxon>
        <taxon>Ecdysozoa</taxon>
        <taxon>Arthropoda</taxon>
        <taxon>Chelicerata</taxon>
        <taxon>Arachnida</taxon>
        <taxon>Araneae</taxon>
        <taxon>Araneomorphae</taxon>
        <taxon>Entelegynae</taxon>
        <taxon>Eresoidea</taxon>
        <taxon>Eresidae</taxon>
        <taxon>Stegodyphus</taxon>
    </lineage>
</organism>
<feature type="compositionally biased region" description="Basic and acidic residues" evidence="1">
    <location>
        <begin position="1"/>
        <end position="18"/>
    </location>
</feature>
<dbReference type="OrthoDB" id="6410457at2759"/>
<dbReference type="EMBL" id="KK117906">
    <property type="protein sequence ID" value="KFM71732.1"/>
    <property type="molecule type" value="Genomic_DNA"/>
</dbReference>
<feature type="non-terminal residue" evidence="2">
    <location>
        <position position="84"/>
    </location>
</feature>
<protein>
    <submittedName>
        <fullName evidence="2">Uncharacterized protein</fullName>
    </submittedName>
</protein>
<evidence type="ECO:0000313" key="3">
    <source>
        <dbReference type="Proteomes" id="UP000054359"/>
    </source>
</evidence>